<dbReference type="Pfam" id="PF03929">
    <property type="entry name" value="PepSY_TM"/>
    <property type="match status" value="1"/>
</dbReference>
<keyword evidence="1" id="KW-1133">Transmembrane helix</keyword>
<dbReference type="AlphaFoldDB" id="A0AA35UH86"/>
<keyword evidence="1" id="KW-0812">Transmembrane</keyword>
<keyword evidence="3" id="KW-1185">Reference proteome</keyword>
<dbReference type="InterPro" id="IPR005625">
    <property type="entry name" value="PepSY-ass_TM"/>
</dbReference>
<dbReference type="PANTHER" id="PTHR34219:SF3">
    <property type="entry name" value="BLL7967 PROTEIN"/>
    <property type="match status" value="1"/>
</dbReference>
<gene>
    <name evidence="2" type="ORF">LMG32879_002124</name>
</gene>
<comment type="caution">
    <text evidence="2">The sequence shown here is derived from an EMBL/GenBank/DDBJ whole genome shotgun (WGS) entry which is preliminary data.</text>
</comment>
<dbReference type="Proteomes" id="UP001176960">
    <property type="component" value="Unassembled WGS sequence"/>
</dbReference>
<keyword evidence="1" id="KW-0472">Membrane</keyword>
<dbReference type="EMBL" id="CATKSH010000012">
    <property type="protein sequence ID" value="CAI9121277.1"/>
    <property type="molecule type" value="Genomic_DNA"/>
</dbReference>
<protein>
    <submittedName>
        <fullName evidence="2">PepSY-associated TM helix domain-containing protein</fullName>
    </submittedName>
</protein>
<sequence length="402" mass="43703">MKGTVLRRWVWIHKWTSIISTVFLLILCTTGLPLIFGDEIVGWNENSLTYSDAPGASSFEVTNAIVSSARGRYPGQIVISVFVDDDEPQTVVGMARSWPEYNTNPRSAHFLTYDSGNARLLRDDARPVRSRHPVMAVLQGVHKNLLSGLTGSIVLASVSLCFCLALLSGVIVYAPFMRGRPFGTVRSGRRQAFSWLDFHNFLGMALTVWMAAVGITGFMNALSDPLFMTWQQQDVRKVLNPWQGQTPPPVGALAPIGSVLAAAQAALPGMRIVSAVFPGAGIGSPFHYLVWVKGDKVLTGRLFTAVLVDARSGQVSAVLRMPWYLNFLELSRPLHFGDYGGMPLKVIWASLDLVVIAVLVSGIVLWIGKRKIATGAPLRALGSDINPEHISACLSCSVTEGK</sequence>
<evidence type="ECO:0000313" key="3">
    <source>
        <dbReference type="Proteomes" id="UP001176960"/>
    </source>
</evidence>
<dbReference type="RefSeq" id="WP_289843601.1">
    <property type="nucleotide sequence ID" value="NZ_CATKSH010000012.1"/>
</dbReference>
<reference evidence="2" key="1">
    <citation type="submission" date="2023-03" db="EMBL/GenBank/DDBJ databases">
        <authorList>
            <person name="Cleenwerck I."/>
        </authorList>
    </citation>
    <scope>NUCLEOTIDE SEQUENCE</scope>
    <source>
        <strain evidence="2">LMG 32879</strain>
    </source>
</reference>
<evidence type="ECO:0000256" key="1">
    <source>
        <dbReference type="SAM" id="Phobius"/>
    </source>
</evidence>
<organism evidence="2 3">
    <name type="scientific">Brytella acorum</name>
    <dbReference type="NCBI Taxonomy" id="2959299"/>
    <lineage>
        <taxon>Bacteria</taxon>
        <taxon>Pseudomonadati</taxon>
        <taxon>Pseudomonadota</taxon>
        <taxon>Alphaproteobacteria</taxon>
        <taxon>Acetobacterales</taxon>
        <taxon>Acetobacteraceae</taxon>
        <taxon>Brytella</taxon>
    </lineage>
</organism>
<feature type="transmembrane region" description="Helical" evidence="1">
    <location>
        <begin position="153"/>
        <end position="177"/>
    </location>
</feature>
<dbReference type="PANTHER" id="PTHR34219">
    <property type="entry name" value="IRON-REGULATED INNER MEMBRANE PROTEIN-RELATED"/>
    <property type="match status" value="1"/>
</dbReference>
<proteinExistence type="predicted"/>
<name>A0AA35UH86_9PROT</name>
<feature type="transmembrane region" description="Helical" evidence="1">
    <location>
        <begin position="346"/>
        <end position="367"/>
    </location>
</feature>
<evidence type="ECO:0000313" key="2">
    <source>
        <dbReference type="EMBL" id="CAI9121277.1"/>
    </source>
</evidence>
<accession>A0AA35UH86</accession>
<feature type="transmembrane region" description="Helical" evidence="1">
    <location>
        <begin position="12"/>
        <end position="36"/>
    </location>
</feature>
<feature type="transmembrane region" description="Helical" evidence="1">
    <location>
        <begin position="198"/>
        <end position="219"/>
    </location>
</feature>